<sequence length="361" mass="38365">MSYPLYDTFASAPAAGYTTVLGGMSASHNAAQQALDLSASSTQSILRFNEAANGDFWFEADIELLTDPSGRKHVGLWMTTGNAAEGYRFAHLDSAWSVSRWSSGFGDGSAVTGSVNDGARPMAGIAATAPTFNVGQRRVLRCEVITGAPDANGVPWSRLLQFSAGGVVLFQVADATYRGKLVPGVFLYGATARVHAIAGDTPSGLPAFPATVAVNAADDLLPLAGGPTSVLPDPASPIGVAADCDLMRRNSPASDLWNRPGGYDHDFHPIQSGRKDIHFSGHGVIAGTVKEKGQPDQPLVRRVQIISENANVLVAETWSDAAGNYRFEFIDPAQRYTVVSYDYKHLYRAVIADNLKPELLP</sequence>
<dbReference type="EMBL" id="AE017282">
    <property type="protein sequence ID" value="AAU91172.1"/>
    <property type="molecule type" value="Genomic_DNA"/>
</dbReference>
<dbReference type="STRING" id="243233.MCA2674"/>
<name>Q603X2_METCA</name>
<dbReference type="Proteomes" id="UP000006821">
    <property type="component" value="Chromosome"/>
</dbReference>
<proteinExistence type="predicted"/>
<protein>
    <submittedName>
        <fullName evidence="1">Conserved domain protein</fullName>
    </submittedName>
</protein>
<evidence type="ECO:0000313" key="1">
    <source>
        <dbReference type="EMBL" id="AAU91172.1"/>
    </source>
</evidence>
<dbReference type="eggNOG" id="ENOG502ZB9U">
    <property type="taxonomic scope" value="Bacteria"/>
</dbReference>
<dbReference type="GeneID" id="88224856"/>
<dbReference type="RefSeq" id="WP_010961887.1">
    <property type="nucleotide sequence ID" value="NC_002977.6"/>
</dbReference>
<dbReference type="HOGENOM" id="CLU_766842_0_0_6"/>
<evidence type="ECO:0000313" key="2">
    <source>
        <dbReference type="Proteomes" id="UP000006821"/>
    </source>
</evidence>
<dbReference type="AlphaFoldDB" id="Q603X2"/>
<gene>
    <name evidence="1" type="ordered locus">MCA2674</name>
</gene>
<accession>Q603X2</accession>
<organism evidence="1 2">
    <name type="scientific">Methylococcus capsulatus (strain ATCC 33009 / NCIMB 11132 / Bath)</name>
    <dbReference type="NCBI Taxonomy" id="243233"/>
    <lineage>
        <taxon>Bacteria</taxon>
        <taxon>Pseudomonadati</taxon>
        <taxon>Pseudomonadota</taxon>
        <taxon>Gammaproteobacteria</taxon>
        <taxon>Methylococcales</taxon>
        <taxon>Methylococcaceae</taxon>
        <taxon>Methylococcus</taxon>
    </lineage>
</organism>
<reference evidence="1 2" key="1">
    <citation type="journal article" date="2004" name="PLoS Biol.">
        <title>Genomic insights into methanotrophy: the complete genome sequence of Methylococcus capsulatus (Bath).</title>
        <authorList>
            <person name="Ward N.L."/>
            <person name="Larsen O."/>
            <person name="Sakwa J."/>
            <person name="Bruseth L."/>
            <person name="Khouri H.M."/>
            <person name="Durkin A.S."/>
            <person name="Dimitrov G."/>
            <person name="Jiang L."/>
            <person name="Scanlan D."/>
            <person name="Kang K.H."/>
            <person name="Lewis M.R."/>
            <person name="Nelson K.E."/>
            <person name="Methe B.A."/>
            <person name="Wu M."/>
            <person name="Heidelberg J.F."/>
            <person name="Paulsen I.T."/>
            <person name="Fouts D.E."/>
            <person name="Ravel J."/>
            <person name="Tettelin H."/>
            <person name="Ren Q."/>
            <person name="Read T.D."/>
            <person name="DeBoy R.T."/>
            <person name="Seshadri R."/>
            <person name="Salzberg S.L."/>
            <person name="Jensen H.B."/>
            <person name="Birkeland N.K."/>
            <person name="Nelson W.C."/>
            <person name="Dodson R.J."/>
            <person name="Grindhaug S.H."/>
            <person name="Holt I.E."/>
            <person name="Eidhammer I."/>
            <person name="Jonasen I."/>
            <person name="Vanaken S."/>
            <person name="Utterback T.R."/>
            <person name="Feldblyum T.V."/>
            <person name="Fraser C.M."/>
            <person name="Lillehaug J.R."/>
            <person name="Eisen J.A."/>
        </authorList>
    </citation>
    <scope>NUCLEOTIDE SEQUENCE [LARGE SCALE GENOMIC DNA]</scope>
    <source>
        <strain evidence="2">ATCC 33009 / NCIMB 11132 / Bath</strain>
    </source>
</reference>
<dbReference type="KEGG" id="mca:MCA2674"/>